<dbReference type="Gene3D" id="3.40.50.1000">
    <property type="entry name" value="HAD superfamily/HAD-like"/>
    <property type="match status" value="1"/>
</dbReference>
<evidence type="ECO:0000313" key="3">
    <source>
        <dbReference type="EMBL" id="CAD8960800.1"/>
    </source>
</evidence>
<dbReference type="GO" id="GO:0005524">
    <property type="term" value="F:ATP binding"/>
    <property type="evidence" value="ECO:0007669"/>
    <property type="project" value="InterPro"/>
</dbReference>
<evidence type="ECO:0000256" key="2">
    <source>
        <dbReference type="SAM" id="Phobius"/>
    </source>
</evidence>
<organism evidence="3">
    <name type="scientific">Thalassionema nitzschioides</name>
    <dbReference type="NCBI Taxonomy" id="33649"/>
    <lineage>
        <taxon>Eukaryota</taxon>
        <taxon>Sar</taxon>
        <taxon>Stramenopiles</taxon>
        <taxon>Ochrophyta</taxon>
        <taxon>Bacillariophyta</taxon>
        <taxon>Fragilariophyceae</taxon>
        <taxon>Fragilariophycidae</taxon>
        <taxon>Thalassionemales</taxon>
        <taxon>Thalassionemataceae</taxon>
        <taxon>Thalassionema</taxon>
    </lineage>
</organism>
<proteinExistence type="inferred from homology"/>
<name>A0A7S1H1J6_9STRA</name>
<sequence>MWNCCCCIFKSCCRRRRGAVMMCGDGVNDAPSLALADISVAMGEGAALAMENSDVTLMDSNLEKLVFSLTMGRRVVRIIVVNIVFSLTIKAVVMGFAFAGRASLWAAIISDVGAMLIVTLNSMRLLPSSKKVKNIQASLSSIAGTGTPAAASAGVGDVGEVVV</sequence>
<dbReference type="InterPro" id="IPR036412">
    <property type="entry name" value="HAD-like_sf"/>
</dbReference>
<dbReference type="PANTHER" id="PTHR48085:SF5">
    <property type="entry name" value="CADMIUM_ZINC-TRANSPORTING ATPASE HMA4-RELATED"/>
    <property type="match status" value="1"/>
</dbReference>
<dbReference type="GO" id="GO:0016887">
    <property type="term" value="F:ATP hydrolysis activity"/>
    <property type="evidence" value="ECO:0007669"/>
    <property type="project" value="InterPro"/>
</dbReference>
<keyword evidence="2" id="KW-0812">Transmembrane</keyword>
<comment type="similarity">
    <text evidence="1">Belongs to the cation transport ATPase (P-type) (TC 3.A.3) family. Type IB subfamily.</text>
</comment>
<dbReference type="InterPro" id="IPR001757">
    <property type="entry name" value="P_typ_ATPase"/>
</dbReference>
<evidence type="ECO:0008006" key="4">
    <source>
        <dbReference type="Google" id="ProtNLM"/>
    </source>
</evidence>
<dbReference type="InterPro" id="IPR051014">
    <property type="entry name" value="Cation_Transport_ATPase_IB"/>
</dbReference>
<dbReference type="SUPFAM" id="SSF56784">
    <property type="entry name" value="HAD-like"/>
    <property type="match status" value="1"/>
</dbReference>
<dbReference type="AlphaFoldDB" id="A0A7S1H1J6"/>
<dbReference type="InterPro" id="IPR023214">
    <property type="entry name" value="HAD_sf"/>
</dbReference>
<dbReference type="GO" id="GO:0016020">
    <property type="term" value="C:membrane"/>
    <property type="evidence" value="ECO:0007669"/>
    <property type="project" value="InterPro"/>
</dbReference>
<gene>
    <name evidence="3" type="ORF">TNIT0693_LOCUS606</name>
</gene>
<feature type="transmembrane region" description="Helical" evidence="2">
    <location>
        <begin position="104"/>
        <end position="123"/>
    </location>
</feature>
<dbReference type="PRINTS" id="PR00120">
    <property type="entry name" value="HATPASE"/>
</dbReference>
<keyword evidence="2" id="KW-0472">Membrane</keyword>
<evidence type="ECO:0000256" key="1">
    <source>
        <dbReference type="ARBA" id="ARBA00006024"/>
    </source>
</evidence>
<dbReference type="PANTHER" id="PTHR48085">
    <property type="entry name" value="CADMIUM/ZINC-TRANSPORTING ATPASE HMA2-RELATED"/>
    <property type="match status" value="1"/>
</dbReference>
<dbReference type="GO" id="GO:0022857">
    <property type="term" value="F:transmembrane transporter activity"/>
    <property type="evidence" value="ECO:0007669"/>
    <property type="project" value="TreeGrafter"/>
</dbReference>
<dbReference type="EMBL" id="HBFY01001524">
    <property type="protein sequence ID" value="CAD8960800.1"/>
    <property type="molecule type" value="Transcribed_RNA"/>
</dbReference>
<dbReference type="PRINTS" id="PR00119">
    <property type="entry name" value="CATATPASE"/>
</dbReference>
<keyword evidence="2" id="KW-1133">Transmembrane helix</keyword>
<reference evidence="3" key="1">
    <citation type="submission" date="2021-01" db="EMBL/GenBank/DDBJ databases">
        <authorList>
            <person name="Corre E."/>
            <person name="Pelletier E."/>
            <person name="Niang G."/>
            <person name="Scheremetjew M."/>
            <person name="Finn R."/>
            <person name="Kale V."/>
            <person name="Holt S."/>
            <person name="Cochrane G."/>
            <person name="Meng A."/>
            <person name="Brown T."/>
            <person name="Cohen L."/>
        </authorList>
    </citation>
    <scope>NUCLEOTIDE SEQUENCE</scope>
</reference>
<feature type="transmembrane region" description="Helical" evidence="2">
    <location>
        <begin position="75"/>
        <end position="98"/>
    </location>
</feature>
<protein>
    <recommendedName>
        <fullName evidence="4">Cation-transporting P-type ATPase C-terminal domain-containing protein</fullName>
    </recommendedName>
</protein>
<accession>A0A7S1H1J6</accession>